<name>A0A9Q0K5U2_9MAGN</name>
<accession>A0A9Q0K5U2</accession>
<evidence type="ECO:0000313" key="3">
    <source>
        <dbReference type="Proteomes" id="UP001141806"/>
    </source>
</evidence>
<keyword evidence="3" id="KW-1185">Reference proteome</keyword>
<dbReference type="OrthoDB" id="408373at2759"/>
<dbReference type="InterPro" id="IPR029058">
    <property type="entry name" value="AB_hydrolase_fold"/>
</dbReference>
<feature type="chain" id="PRO_5040439215" evidence="1">
    <location>
        <begin position="20"/>
        <end position="222"/>
    </location>
</feature>
<sequence>MAMAIVMVLVVLQLLPANGQNPPLCNPIEKSPSPPKEKSLGHIFLVHGAGQGQCAAGFTIAVAMENFPQKIHAGVFVAAYMPDTEHKMNYVLEQEAEYPTNWLDTYIRTTGNTTWYFIGWIPERKTQAATTSLCDAANDSSCKVVRSPISDIRGMSCNAVRWPHVDVGGKVEWGSREPECADRCCMEDVAGGRDIVASESGMALLMGGLEPAFIDGDEEFAS</sequence>
<proteinExistence type="predicted"/>
<organism evidence="2 3">
    <name type="scientific">Protea cynaroides</name>
    <dbReference type="NCBI Taxonomy" id="273540"/>
    <lineage>
        <taxon>Eukaryota</taxon>
        <taxon>Viridiplantae</taxon>
        <taxon>Streptophyta</taxon>
        <taxon>Embryophyta</taxon>
        <taxon>Tracheophyta</taxon>
        <taxon>Spermatophyta</taxon>
        <taxon>Magnoliopsida</taxon>
        <taxon>Proteales</taxon>
        <taxon>Proteaceae</taxon>
        <taxon>Protea</taxon>
    </lineage>
</organism>
<dbReference type="AlphaFoldDB" id="A0A9Q0K5U2"/>
<dbReference type="Gene3D" id="3.40.50.1820">
    <property type="entry name" value="alpha/beta hydrolase"/>
    <property type="match status" value="1"/>
</dbReference>
<gene>
    <name evidence="2" type="ORF">NE237_024095</name>
</gene>
<evidence type="ECO:0000313" key="2">
    <source>
        <dbReference type="EMBL" id="KAJ4964156.1"/>
    </source>
</evidence>
<evidence type="ECO:0000256" key="1">
    <source>
        <dbReference type="SAM" id="SignalP"/>
    </source>
</evidence>
<dbReference type="EMBL" id="JAMYWD010000008">
    <property type="protein sequence ID" value="KAJ4964156.1"/>
    <property type="molecule type" value="Genomic_DNA"/>
</dbReference>
<keyword evidence="1" id="KW-0732">Signal</keyword>
<dbReference type="Proteomes" id="UP001141806">
    <property type="component" value="Unassembled WGS sequence"/>
</dbReference>
<comment type="caution">
    <text evidence="2">The sequence shown here is derived from an EMBL/GenBank/DDBJ whole genome shotgun (WGS) entry which is preliminary data.</text>
</comment>
<reference evidence="2" key="1">
    <citation type="journal article" date="2023" name="Plant J.">
        <title>The genome of the king protea, Protea cynaroides.</title>
        <authorList>
            <person name="Chang J."/>
            <person name="Duong T.A."/>
            <person name="Schoeman C."/>
            <person name="Ma X."/>
            <person name="Roodt D."/>
            <person name="Barker N."/>
            <person name="Li Z."/>
            <person name="Van de Peer Y."/>
            <person name="Mizrachi E."/>
        </authorList>
    </citation>
    <scope>NUCLEOTIDE SEQUENCE</scope>
    <source>
        <tissue evidence="2">Young leaves</tissue>
    </source>
</reference>
<protein>
    <submittedName>
        <fullName evidence="2">Uncharacterized protein</fullName>
    </submittedName>
</protein>
<feature type="signal peptide" evidence="1">
    <location>
        <begin position="1"/>
        <end position="19"/>
    </location>
</feature>